<dbReference type="EMBL" id="GBRH01164434">
    <property type="protein sequence ID" value="JAE33462.1"/>
    <property type="molecule type" value="Transcribed_RNA"/>
</dbReference>
<proteinExistence type="predicted"/>
<dbReference type="AlphaFoldDB" id="A0A0A9H9M9"/>
<name>A0A0A9H9M9_ARUDO</name>
<evidence type="ECO:0000256" key="1">
    <source>
        <dbReference type="SAM" id="MobiDB-lite"/>
    </source>
</evidence>
<reference evidence="2" key="1">
    <citation type="submission" date="2014-09" db="EMBL/GenBank/DDBJ databases">
        <authorList>
            <person name="Magalhaes I.L.F."/>
            <person name="Oliveira U."/>
            <person name="Santos F.R."/>
            <person name="Vidigal T.H.D.A."/>
            <person name="Brescovit A.D."/>
            <person name="Santos A.J."/>
        </authorList>
    </citation>
    <scope>NUCLEOTIDE SEQUENCE</scope>
    <source>
        <tissue evidence="2">Shoot tissue taken approximately 20 cm above the soil surface</tissue>
    </source>
</reference>
<organism evidence="2">
    <name type="scientific">Arundo donax</name>
    <name type="common">Giant reed</name>
    <name type="synonym">Donax arundinaceus</name>
    <dbReference type="NCBI Taxonomy" id="35708"/>
    <lineage>
        <taxon>Eukaryota</taxon>
        <taxon>Viridiplantae</taxon>
        <taxon>Streptophyta</taxon>
        <taxon>Embryophyta</taxon>
        <taxon>Tracheophyta</taxon>
        <taxon>Spermatophyta</taxon>
        <taxon>Magnoliopsida</taxon>
        <taxon>Liliopsida</taxon>
        <taxon>Poales</taxon>
        <taxon>Poaceae</taxon>
        <taxon>PACMAD clade</taxon>
        <taxon>Arundinoideae</taxon>
        <taxon>Arundineae</taxon>
        <taxon>Arundo</taxon>
    </lineage>
</organism>
<reference evidence="2" key="2">
    <citation type="journal article" date="2015" name="Data Brief">
        <title>Shoot transcriptome of the giant reed, Arundo donax.</title>
        <authorList>
            <person name="Barrero R.A."/>
            <person name="Guerrero F.D."/>
            <person name="Moolhuijzen P."/>
            <person name="Goolsby J.A."/>
            <person name="Tidwell J."/>
            <person name="Bellgard S.E."/>
            <person name="Bellgard M.I."/>
        </authorList>
    </citation>
    <scope>NUCLEOTIDE SEQUENCE</scope>
    <source>
        <tissue evidence="2">Shoot tissue taken approximately 20 cm above the soil surface</tissue>
    </source>
</reference>
<accession>A0A0A9H9M9</accession>
<feature type="region of interest" description="Disordered" evidence="1">
    <location>
        <begin position="1"/>
        <end position="28"/>
    </location>
</feature>
<sequence>MTTSSSSSVPGDTCRRSSSLTSAPTSPRMASALLLAPAGIDVCQMMED</sequence>
<protein>
    <submittedName>
        <fullName evidence="2">Uncharacterized protein</fullName>
    </submittedName>
</protein>
<feature type="compositionally biased region" description="Polar residues" evidence="1">
    <location>
        <begin position="1"/>
        <end position="25"/>
    </location>
</feature>
<evidence type="ECO:0000313" key="2">
    <source>
        <dbReference type="EMBL" id="JAE33462.1"/>
    </source>
</evidence>